<dbReference type="GO" id="GO:0000155">
    <property type="term" value="F:phosphorelay sensor kinase activity"/>
    <property type="evidence" value="ECO:0007669"/>
    <property type="project" value="InterPro"/>
</dbReference>
<dbReference type="CDD" id="cd00130">
    <property type="entry name" value="PAS"/>
    <property type="match status" value="1"/>
</dbReference>
<dbReference type="PRINTS" id="PR00344">
    <property type="entry name" value="BCTRLSENSOR"/>
</dbReference>
<dbReference type="SUPFAM" id="SSF47384">
    <property type="entry name" value="Homodimeric domain of signal transducing histidine kinase"/>
    <property type="match status" value="1"/>
</dbReference>
<dbReference type="SMART" id="SM00387">
    <property type="entry name" value="HATPase_c"/>
    <property type="match status" value="1"/>
</dbReference>
<reference evidence="24" key="1">
    <citation type="journal article" date="2014" name="Stand. Genomic Sci.">
        <title>Complete genome sequence of Burkholderia phymatum STM815(T), a broad host range and efficient nitrogen-fixing symbiont of Mimosa species.</title>
        <authorList>
            <person name="Moulin L."/>
            <person name="Klonowska A."/>
            <person name="Caroline B."/>
            <person name="Booth K."/>
            <person name="Vriezen J.A."/>
            <person name="Melkonian R."/>
            <person name="James E.K."/>
            <person name="Young J.P."/>
            <person name="Bena G."/>
            <person name="Hauser L."/>
            <person name="Land M."/>
            <person name="Kyrpides N."/>
            <person name="Bruce D."/>
            <person name="Chain P."/>
            <person name="Copeland A."/>
            <person name="Pitluck S."/>
            <person name="Woyke T."/>
            <person name="Lizotte-Waniewski M."/>
            <person name="Bristow J."/>
            <person name="Riley M."/>
        </authorList>
    </citation>
    <scope>NUCLEOTIDE SEQUENCE [LARGE SCALE GENOMIC DNA]</scope>
    <source>
        <strain evidence="24">DSM 17167 / CIP 108236 / LMG 21445 / STM815</strain>
    </source>
</reference>
<keyword evidence="24" id="KW-1185">Reference proteome</keyword>
<dbReference type="PANTHER" id="PTHR45339:SF1">
    <property type="entry name" value="HYBRID SIGNAL TRANSDUCTION HISTIDINE KINASE J"/>
    <property type="match status" value="1"/>
</dbReference>
<dbReference type="InterPro" id="IPR001789">
    <property type="entry name" value="Sig_transdc_resp-reg_receiver"/>
</dbReference>
<dbReference type="FunFam" id="1.10.287.130:FF:000004">
    <property type="entry name" value="Ethylene receptor 1"/>
    <property type="match status" value="1"/>
</dbReference>
<dbReference type="InterPro" id="IPR013656">
    <property type="entry name" value="PAS_4"/>
</dbReference>
<comment type="function">
    <text evidence="15">Member of the two-component regulatory system BvgS/BvgA. Phosphorylates BvgA via a four-step phosphorelay in response to environmental signals.</text>
</comment>
<dbReference type="SUPFAM" id="SSF55874">
    <property type="entry name" value="ATPase domain of HSP90 chaperone/DNA topoisomerase II/histidine kinase"/>
    <property type="match status" value="1"/>
</dbReference>
<dbReference type="SUPFAM" id="SSF52172">
    <property type="entry name" value="CheY-like"/>
    <property type="match status" value="1"/>
</dbReference>
<dbReference type="FunFam" id="3.30.565.10:FF:000010">
    <property type="entry name" value="Sensor histidine kinase RcsC"/>
    <property type="match status" value="1"/>
</dbReference>
<evidence type="ECO:0000259" key="21">
    <source>
        <dbReference type="PROSITE" id="PS50113"/>
    </source>
</evidence>
<feature type="domain" description="PAC" evidence="21">
    <location>
        <begin position="397"/>
        <end position="449"/>
    </location>
</feature>
<keyword evidence="6" id="KW-0812">Transmembrane</keyword>
<keyword evidence="14" id="KW-0472">Membrane</keyword>
<evidence type="ECO:0000259" key="22">
    <source>
        <dbReference type="PROSITE" id="PS50885"/>
    </source>
</evidence>
<dbReference type="Gene3D" id="1.10.287.130">
    <property type="match status" value="1"/>
</dbReference>
<keyword evidence="9 23" id="KW-0418">Kinase</keyword>
<evidence type="ECO:0000256" key="5">
    <source>
        <dbReference type="ARBA" id="ARBA00022679"/>
    </source>
</evidence>
<dbReference type="PROSITE" id="PS51257">
    <property type="entry name" value="PROKAR_LIPOPROTEIN"/>
    <property type="match status" value="1"/>
</dbReference>
<evidence type="ECO:0000313" key="23">
    <source>
        <dbReference type="EMBL" id="ACC74269.1"/>
    </source>
</evidence>
<comment type="subcellular location">
    <subcellularLocation>
        <location evidence="2">Membrane</location>
    </subcellularLocation>
</comment>
<dbReference type="InterPro" id="IPR000014">
    <property type="entry name" value="PAS"/>
</dbReference>
<feature type="domain" description="HAMP" evidence="22">
    <location>
        <begin position="225"/>
        <end position="276"/>
    </location>
</feature>
<evidence type="ECO:0000256" key="10">
    <source>
        <dbReference type="ARBA" id="ARBA00022840"/>
    </source>
</evidence>
<dbReference type="Gene3D" id="3.30.450.20">
    <property type="entry name" value="PAS domain"/>
    <property type="match status" value="1"/>
</dbReference>
<dbReference type="RefSeq" id="WP_012404433.1">
    <property type="nucleotide sequence ID" value="NC_010623.1"/>
</dbReference>
<dbReference type="InterPro" id="IPR003594">
    <property type="entry name" value="HATPase_dom"/>
</dbReference>
<dbReference type="EC" id="2.7.13.3" evidence="3"/>
<dbReference type="SUPFAM" id="SSF55785">
    <property type="entry name" value="PYP-like sensor domain (PAS domain)"/>
    <property type="match status" value="1"/>
</dbReference>
<dbReference type="CDD" id="cd00082">
    <property type="entry name" value="HisKA"/>
    <property type="match status" value="1"/>
</dbReference>
<dbReference type="InterPro" id="IPR005467">
    <property type="entry name" value="His_kinase_dom"/>
</dbReference>
<dbReference type="Proteomes" id="UP000001192">
    <property type="component" value="Chromosome 2"/>
</dbReference>
<dbReference type="Gene3D" id="3.40.50.2300">
    <property type="match status" value="1"/>
</dbReference>
<evidence type="ECO:0000256" key="6">
    <source>
        <dbReference type="ARBA" id="ARBA00022692"/>
    </source>
</evidence>
<evidence type="ECO:0000256" key="2">
    <source>
        <dbReference type="ARBA" id="ARBA00004370"/>
    </source>
</evidence>
<dbReference type="HOGENOM" id="CLU_013742_0_0_4"/>
<evidence type="ECO:0000256" key="15">
    <source>
        <dbReference type="ARBA" id="ARBA00058004"/>
    </source>
</evidence>
<dbReference type="InterPro" id="IPR004358">
    <property type="entry name" value="Sig_transdc_His_kin-like_C"/>
</dbReference>
<dbReference type="KEGG" id="bph:Bphy_5184"/>
<evidence type="ECO:0000313" key="24">
    <source>
        <dbReference type="Proteomes" id="UP000001192"/>
    </source>
</evidence>
<evidence type="ECO:0000256" key="3">
    <source>
        <dbReference type="ARBA" id="ARBA00012438"/>
    </source>
</evidence>
<dbReference type="InterPro" id="IPR000700">
    <property type="entry name" value="PAS-assoc_C"/>
</dbReference>
<evidence type="ECO:0000256" key="9">
    <source>
        <dbReference type="ARBA" id="ARBA00022777"/>
    </source>
</evidence>
<evidence type="ECO:0000256" key="17">
    <source>
        <dbReference type="PROSITE-ProRule" id="PRU00169"/>
    </source>
</evidence>
<evidence type="ECO:0000256" key="11">
    <source>
        <dbReference type="ARBA" id="ARBA00022989"/>
    </source>
</evidence>
<organism evidence="23 24">
    <name type="scientific">Paraburkholderia phymatum (strain DSM 17167 / CIP 108236 / LMG 21445 / STM815)</name>
    <name type="common">Burkholderia phymatum</name>
    <dbReference type="NCBI Taxonomy" id="391038"/>
    <lineage>
        <taxon>Bacteria</taxon>
        <taxon>Pseudomonadati</taxon>
        <taxon>Pseudomonadota</taxon>
        <taxon>Betaproteobacteria</taxon>
        <taxon>Burkholderiales</taxon>
        <taxon>Burkholderiaceae</taxon>
        <taxon>Paraburkholderia</taxon>
    </lineage>
</organism>
<feature type="domain" description="Histidine kinase" evidence="18">
    <location>
        <begin position="485"/>
        <end position="702"/>
    </location>
</feature>
<sequence length="939" mass="103799" precursor="true">MKLALPQSLTAQFALVVSCLAALVAVVGATTIYSLAGSAHSIRQLAEERLTRLADAQELAQHTLTIERLALQLSRDETVEAVRQTHGQVLDQLASFDRLVDHLAPASASNDPGVDVLALYRSSQRFRNIVNIEAQVRETALAVRAAPASARQPRVSLASLDEDLRRAADALAAAAREQSDSSTRGYRVAVENLADYADRTRTWIAGEVAVSLLLAWLIAREFLGRHVVARLRRVSHFLRHGDAGNEQAVPVHGGDEIADMARAVEDFLEDRRRRRLAEDALKELNAGLEARVAQRTAELTAALAGQAAEIAERQHAEEAVRESEHFLNSIIENIPDMVFVKEAATLRFVRFNKAAEDLLGYRREELIGQSVHDLFPADEADFFALKDRAVLESRQMIDVPEEPVHTRHGLRLVHTMKIPILDVRGEPQFLLGISRDITEHKHAEEELRRYREHLEDMIRERTAELAIAKEHADAANQAKSDFLAHMSHELRTPLNGILGYAQILKRDKNLDRRQVDGLMVIQRSGEHLLTLIDDILDMAKIEAGRMELNFSDVPLARFIHFIVETMRVKATEKGLEFACEMAPDLPAGVRVDEIRLRQVLLNLISNAIRFTEQGSVRLRVGFMPPTRLCFEVRDTGIGIEEARLEAIFRPFEQVSDARYRSGGTGLGLAISRELVRLMGSEIHVESHHGTGSAFSFELNVQLLAPLSTVVAPGRMASGYKGPRKTILVVDDVAENRAVLVDMLGPLGFDVAEAANGSEALEKVEALRPALVLMDIVMPGMDGLEAIRRLRQTQAFQHLPIVAISAGASRTDAAQSLAAGADVFLPKPIDLGGLLSQVATLLHVEWGDEATEAQISGPFETAVPDAPPFAGTMIAPPLEEIEALLHLARLGDMRAIVQHATHVTELDERYRPFADHLCQLAKVFQSKAIVSFVERYLERN</sequence>
<dbReference type="PROSITE" id="PS50113">
    <property type="entry name" value="PAC"/>
    <property type="match status" value="1"/>
</dbReference>
<dbReference type="InterPro" id="IPR003660">
    <property type="entry name" value="HAMP_dom"/>
</dbReference>
<keyword evidence="5" id="KW-0808">Transferase</keyword>
<evidence type="ECO:0000259" key="18">
    <source>
        <dbReference type="PROSITE" id="PS50109"/>
    </source>
</evidence>
<dbReference type="Pfam" id="PF00512">
    <property type="entry name" value="HisKA"/>
    <property type="match status" value="1"/>
</dbReference>
<evidence type="ECO:0000256" key="13">
    <source>
        <dbReference type="ARBA" id="ARBA00023026"/>
    </source>
</evidence>
<dbReference type="NCBIfam" id="TIGR00229">
    <property type="entry name" value="sensory_box"/>
    <property type="match status" value="1"/>
</dbReference>
<dbReference type="PANTHER" id="PTHR45339">
    <property type="entry name" value="HYBRID SIGNAL TRANSDUCTION HISTIDINE KINASE J"/>
    <property type="match status" value="1"/>
</dbReference>
<dbReference type="SMART" id="SM00091">
    <property type="entry name" value="PAS"/>
    <property type="match status" value="1"/>
</dbReference>
<dbReference type="SMART" id="SM00448">
    <property type="entry name" value="REC"/>
    <property type="match status" value="1"/>
</dbReference>
<dbReference type="AlphaFoldDB" id="B2JMD4"/>
<dbReference type="PROSITE" id="PS50112">
    <property type="entry name" value="PAS"/>
    <property type="match status" value="1"/>
</dbReference>
<dbReference type="eggNOG" id="COG2205">
    <property type="taxonomic scope" value="Bacteria"/>
</dbReference>
<evidence type="ECO:0000256" key="14">
    <source>
        <dbReference type="ARBA" id="ARBA00023136"/>
    </source>
</evidence>
<keyword evidence="7" id="KW-0732">Signal</keyword>
<dbReference type="InterPro" id="IPR011006">
    <property type="entry name" value="CheY-like_superfamily"/>
</dbReference>
<dbReference type="Pfam" id="PF00072">
    <property type="entry name" value="Response_reg"/>
    <property type="match status" value="1"/>
</dbReference>
<dbReference type="InterPro" id="IPR036890">
    <property type="entry name" value="HATPase_C_sf"/>
</dbReference>
<dbReference type="GO" id="GO:0016020">
    <property type="term" value="C:membrane"/>
    <property type="evidence" value="ECO:0007669"/>
    <property type="project" value="UniProtKB-SubCell"/>
</dbReference>
<proteinExistence type="predicted"/>
<evidence type="ECO:0000259" key="19">
    <source>
        <dbReference type="PROSITE" id="PS50110"/>
    </source>
</evidence>
<dbReference type="STRING" id="391038.Bphy_5184"/>
<dbReference type="PROSITE" id="PS50885">
    <property type="entry name" value="HAMP"/>
    <property type="match status" value="1"/>
</dbReference>
<gene>
    <name evidence="23" type="ordered locus">Bphy_5184</name>
</gene>
<evidence type="ECO:0000256" key="4">
    <source>
        <dbReference type="ARBA" id="ARBA00022553"/>
    </source>
</evidence>
<dbReference type="SMART" id="SM00388">
    <property type="entry name" value="HisKA"/>
    <property type="match status" value="1"/>
</dbReference>
<feature type="domain" description="PAS" evidence="20">
    <location>
        <begin position="323"/>
        <end position="394"/>
    </location>
</feature>
<keyword evidence="12" id="KW-0902">Two-component regulatory system</keyword>
<evidence type="ECO:0000256" key="8">
    <source>
        <dbReference type="ARBA" id="ARBA00022741"/>
    </source>
</evidence>
<dbReference type="OrthoDB" id="9810730at2"/>
<dbReference type="Pfam" id="PF08448">
    <property type="entry name" value="PAS_4"/>
    <property type="match status" value="1"/>
</dbReference>
<feature type="domain" description="Response regulatory" evidence="19">
    <location>
        <begin position="725"/>
        <end position="841"/>
    </location>
</feature>
<evidence type="ECO:0000259" key="20">
    <source>
        <dbReference type="PROSITE" id="PS50112"/>
    </source>
</evidence>
<keyword evidence="8" id="KW-0547">Nucleotide-binding</keyword>
<dbReference type="CDD" id="cd16922">
    <property type="entry name" value="HATPase_EvgS-ArcB-TorS-like"/>
    <property type="match status" value="1"/>
</dbReference>
<dbReference type="Pfam" id="PF02518">
    <property type="entry name" value="HATPase_c"/>
    <property type="match status" value="1"/>
</dbReference>
<keyword evidence="13" id="KW-0843">Virulence</keyword>
<evidence type="ECO:0000256" key="16">
    <source>
        <dbReference type="ARBA" id="ARBA00070152"/>
    </source>
</evidence>
<keyword evidence="4 17" id="KW-0597">Phosphoprotein</keyword>
<name>B2JMD4_PARP8</name>
<feature type="modified residue" description="4-aspartylphosphate" evidence="17">
    <location>
        <position position="774"/>
    </location>
</feature>
<evidence type="ECO:0000256" key="12">
    <source>
        <dbReference type="ARBA" id="ARBA00023012"/>
    </source>
</evidence>
<dbReference type="InterPro" id="IPR035965">
    <property type="entry name" value="PAS-like_dom_sf"/>
</dbReference>
<comment type="catalytic activity">
    <reaction evidence="1">
        <text>ATP + protein L-histidine = ADP + protein N-phospho-L-histidine.</text>
        <dbReference type="EC" id="2.7.13.3"/>
    </reaction>
</comment>
<keyword evidence="11" id="KW-1133">Transmembrane helix</keyword>
<dbReference type="InterPro" id="IPR036097">
    <property type="entry name" value="HisK_dim/P_sf"/>
</dbReference>
<dbReference type="InterPro" id="IPR003661">
    <property type="entry name" value="HisK_dim/P_dom"/>
</dbReference>
<keyword evidence="10" id="KW-0067">ATP-binding</keyword>
<dbReference type="PROSITE" id="PS50109">
    <property type="entry name" value="HIS_KIN"/>
    <property type="match status" value="1"/>
</dbReference>
<dbReference type="EMBL" id="CP001044">
    <property type="protein sequence ID" value="ACC74269.1"/>
    <property type="molecule type" value="Genomic_DNA"/>
</dbReference>
<dbReference type="GO" id="GO:0005524">
    <property type="term" value="F:ATP binding"/>
    <property type="evidence" value="ECO:0007669"/>
    <property type="project" value="UniProtKB-KW"/>
</dbReference>
<accession>B2JMD4</accession>
<evidence type="ECO:0000256" key="7">
    <source>
        <dbReference type="ARBA" id="ARBA00022729"/>
    </source>
</evidence>
<protein>
    <recommendedName>
        <fullName evidence="16">Virulence sensor protein BvgS</fullName>
        <ecNumber evidence="3">2.7.13.3</ecNumber>
    </recommendedName>
</protein>
<dbReference type="Gene3D" id="3.30.565.10">
    <property type="entry name" value="Histidine kinase-like ATPase, C-terminal domain"/>
    <property type="match status" value="1"/>
</dbReference>
<dbReference type="PROSITE" id="PS50110">
    <property type="entry name" value="RESPONSE_REGULATORY"/>
    <property type="match status" value="1"/>
</dbReference>
<evidence type="ECO:0000256" key="1">
    <source>
        <dbReference type="ARBA" id="ARBA00000085"/>
    </source>
</evidence>